<dbReference type="AlphaFoldDB" id="A0A9D2PQ24"/>
<accession>A0A9D2PQ24</accession>
<evidence type="ECO:0000313" key="1">
    <source>
        <dbReference type="EMBL" id="HJC63920.1"/>
    </source>
</evidence>
<reference evidence="1" key="2">
    <citation type="submission" date="2021-04" db="EMBL/GenBank/DDBJ databases">
        <authorList>
            <person name="Gilroy R."/>
        </authorList>
    </citation>
    <scope>NUCLEOTIDE SEQUENCE</scope>
    <source>
        <strain evidence="1">ChiBcec2-3848</strain>
    </source>
</reference>
<dbReference type="EMBL" id="DWVZ01000134">
    <property type="protein sequence ID" value="HJC63920.1"/>
    <property type="molecule type" value="Genomic_DNA"/>
</dbReference>
<sequence length="93" mass="10805">HTLPEEGYGCLQIVQHDACLQALRLHSNAEDAAWEGAGTGFQGDREKRYLKHNYNLFLQEVSEPKDLLLKFWYNNEQVLRMVLCSWKGGLWLL</sequence>
<organism evidence="1 2">
    <name type="scientific">Candidatus Blautia merdavium</name>
    <dbReference type="NCBI Taxonomy" id="2838494"/>
    <lineage>
        <taxon>Bacteria</taxon>
        <taxon>Bacillati</taxon>
        <taxon>Bacillota</taxon>
        <taxon>Clostridia</taxon>
        <taxon>Lachnospirales</taxon>
        <taxon>Lachnospiraceae</taxon>
        <taxon>Blautia</taxon>
    </lineage>
</organism>
<protein>
    <submittedName>
        <fullName evidence="1">Uncharacterized protein</fullName>
    </submittedName>
</protein>
<proteinExistence type="predicted"/>
<comment type="caution">
    <text evidence="1">The sequence shown here is derived from an EMBL/GenBank/DDBJ whole genome shotgun (WGS) entry which is preliminary data.</text>
</comment>
<gene>
    <name evidence="1" type="ORF">H9753_09950</name>
</gene>
<feature type="non-terminal residue" evidence="1">
    <location>
        <position position="1"/>
    </location>
</feature>
<dbReference type="Proteomes" id="UP000823886">
    <property type="component" value="Unassembled WGS sequence"/>
</dbReference>
<name>A0A9D2PQ24_9FIRM</name>
<evidence type="ECO:0000313" key="2">
    <source>
        <dbReference type="Proteomes" id="UP000823886"/>
    </source>
</evidence>
<reference evidence="1" key="1">
    <citation type="journal article" date="2021" name="PeerJ">
        <title>Extensive microbial diversity within the chicken gut microbiome revealed by metagenomics and culture.</title>
        <authorList>
            <person name="Gilroy R."/>
            <person name="Ravi A."/>
            <person name="Getino M."/>
            <person name="Pursley I."/>
            <person name="Horton D.L."/>
            <person name="Alikhan N.F."/>
            <person name="Baker D."/>
            <person name="Gharbi K."/>
            <person name="Hall N."/>
            <person name="Watson M."/>
            <person name="Adriaenssens E.M."/>
            <person name="Foster-Nyarko E."/>
            <person name="Jarju S."/>
            <person name="Secka A."/>
            <person name="Antonio M."/>
            <person name="Oren A."/>
            <person name="Chaudhuri R.R."/>
            <person name="La Ragione R."/>
            <person name="Hildebrand F."/>
            <person name="Pallen M.J."/>
        </authorList>
    </citation>
    <scope>NUCLEOTIDE SEQUENCE</scope>
    <source>
        <strain evidence="1">ChiBcec2-3848</strain>
    </source>
</reference>